<dbReference type="InterPro" id="IPR041420">
    <property type="entry name" value="PBECR4"/>
</dbReference>
<evidence type="ECO:0000313" key="2">
    <source>
        <dbReference type="EMBL" id="OAB74194.1"/>
    </source>
</evidence>
<sequence length="194" mass="22672">MSLSVQDLLTLKELPSEDDLTLQLLAFFYEEHICHQIFHYKIRDKRRDIQLRFKTIDLPHLLGIHKIKTGSGYRGKRGFPELKNGNITLDLLKSANIGGYESTIHRILHFPFLYQLIHAPTFIIFNPHIARSMIDAEFMLYNRYSGRYIHLGIKKEASTDLYTPVTFLERKNVYNGMKIVPVDEIIIIPEKKDT</sequence>
<feature type="domain" description="Phage-Barnase-EndoU-ColicinE5/D-RelE like nuclease 4" evidence="1">
    <location>
        <begin position="25"/>
        <end position="192"/>
    </location>
</feature>
<dbReference type="KEGG" id="pcx:LPB68_21620"/>
<dbReference type="AlphaFoldDB" id="A0A167DC49"/>
<dbReference type="EMBL" id="LSFN01000015">
    <property type="protein sequence ID" value="OAB74194.1"/>
    <property type="molecule type" value="Genomic_DNA"/>
</dbReference>
<dbReference type="KEGG" id="pcx:LPB68_21485"/>
<evidence type="ECO:0000313" key="3">
    <source>
        <dbReference type="Proteomes" id="UP000077134"/>
    </source>
</evidence>
<name>A0A167DC49_9BACL</name>
<accession>A0A167DC49</accession>
<protein>
    <recommendedName>
        <fullName evidence="1">Phage-Barnase-EndoU-ColicinE5/D-RelE like nuclease 4 domain-containing protein</fullName>
    </recommendedName>
</protein>
<dbReference type="Proteomes" id="UP000077134">
    <property type="component" value="Unassembled WGS sequence"/>
</dbReference>
<dbReference type="Pfam" id="PF18813">
    <property type="entry name" value="PBECR4"/>
    <property type="match status" value="1"/>
</dbReference>
<reference evidence="2 3" key="1">
    <citation type="submission" date="2016-02" db="EMBL/GenBank/DDBJ databases">
        <title>Paenibacillus sp. LPB0068, isolated from Crassostrea gigas.</title>
        <authorList>
            <person name="Shin S.-K."/>
            <person name="Yi H."/>
        </authorList>
    </citation>
    <scope>NUCLEOTIDE SEQUENCE [LARGE SCALE GENOMIC DNA]</scope>
    <source>
        <strain evidence="2 3">LPB0068</strain>
    </source>
</reference>
<organism evidence="2 3">
    <name type="scientific">Paenibacillus crassostreae</name>
    <dbReference type="NCBI Taxonomy" id="1763538"/>
    <lineage>
        <taxon>Bacteria</taxon>
        <taxon>Bacillati</taxon>
        <taxon>Bacillota</taxon>
        <taxon>Bacilli</taxon>
        <taxon>Bacillales</taxon>
        <taxon>Paenibacillaceae</taxon>
        <taxon>Paenibacillus</taxon>
    </lineage>
</organism>
<evidence type="ECO:0000259" key="1">
    <source>
        <dbReference type="Pfam" id="PF18813"/>
    </source>
</evidence>
<proteinExistence type="predicted"/>
<keyword evidence="3" id="KW-1185">Reference proteome</keyword>
<comment type="caution">
    <text evidence="2">The sequence shown here is derived from an EMBL/GenBank/DDBJ whole genome shotgun (WGS) entry which is preliminary data.</text>
</comment>
<gene>
    <name evidence="2" type="ORF">PNBC_12760</name>
</gene>